<dbReference type="AlphaFoldDB" id="A0A8D2LSY0"/>
<feature type="signal peptide" evidence="1">
    <location>
        <begin position="1"/>
        <end position="20"/>
    </location>
</feature>
<evidence type="ECO:0000313" key="3">
    <source>
        <dbReference type="Proteomes" id="UP000694545"/>
    </source>
</evidence>
<dbReference type="Gene3D" id="1.20.90.10">
    <property type="entry name" value="Phospholipase A2 domain"/>
    <property type="match status" value="1"/>
</dbReference>
<organism evidence="2 3">
    <name type="scientific">Varanus komodoensis</name>
    <name type="common">Komodo dragon</name>
    <dbReference type="NCBI Taxonomy" id="61221"/>
    <lineage>
        <taxon>Eukaryota</taxon>
        <taxon>Metazoa</taxon>
        <taxon>Chordata</taxon>
        <taxon>Craniata</taxon>
        <taxon>Vertebrata</taxon>
        <taxon>Euteleostomi</taxon>
        <taxon>Lepidosauria</taxon>
        <taxon>Squamata</taxon>
        <taxon>Bifurcata</taxon>
        <taxon>Unidentata</taxon>
        <taxon>Episquamata</taxon>
        <taxon>Toxicofera</taxon>
        <taxon>Anguimorpha</taxon>
        <taxon>Paleoanguimorpha</taxon>
        <taxon>Varanoidea</taxon>
        <taxon>Varanidae</taxon>
        <taxon>Varanus</taxon>
    </lineage>
</organism>
<reference evidence="2" key="2">
    <citation type="submission" date="2025-09" db="UniProtKB">
        <authorList>
            <consortium name="Ensembl"/>
        </authorList>
    </citation>
    <scope>IDENTIFICATION</scope>
</reference>
<dbReference type="Ensembl" id="ENSVKKT00000026980.1">
    <property type="protein sequence ID" value="ENSVKKP00000026337.1"/>
    <property type="gene ID" value="ENSVKKG00000017188.1"/>
</dbReference>
<dbReference type="SUPFAM" id="SSF48619">
    <property type="entry name" value="Phospholipase A2, PLA2"/>
    <property type="match status" value="1"/>
</dbReference>
<accession>A0A8D2LSY0</accession>
<dbReference type="GO" id="GO:0050482">
    <property type="term" value="P:arachidonate secretion"/>
    <property type="evidence" value="ECO:0007669"/>
    <property type="project" value="InterPro"/>
</dbReference>
<reference evidence="2" key="1">
    <citation type="submission" date="2025-08" db="UniProtKB">
        <authorList>
            <consortium name="Ensembl"/>
        </authorList>
    </citation>
    <scope>IDENTIFICATION</scope>
</reference>
<protein>
    <submittedName>
        <fullName evidence="2">Uncharacterized protein</fullName>
    </submittedName>
</protein>
<evidence type="ECO:0000313" key="2">
    <source>
        <dbReference type="Ensembl" id="ENSVKKP00000026337.1"/>
    </source>
</evidence>
<dbReference type="GO" id="GO:0006644">
    <property type="term" value="P:phospholipid metabolic process"/>
    <property type="evidence" value="ECO:0007669"/>
    <property type="project" value="InterPro"/>
</dbReference>
<sequence length="97" mass="10873">MRIALWLVLAVLFFQEYGHSKGSKREKRSILEMVLTLWCYRHRLQIPLLALNRYGCHCGTGGSGSPLDAKIKQLQQLAAVTGAAAQRGLFLCFQVPQ</sequence>
<proteinExistence type="predicted"/>
<keyword evidence="3" id="KW-1185">Reference proteome</keyword>
<feature type="chain" id="PRO_5034936154" evidence="1">
    <location>
        <begin position="21"/>
        <end position="97"/>
    </location>
</feature>
<dbReference type="GO" id="GO:0004623">
    <property type="term" value="F:phospholipase A2 activity"/>
    <property type="evidence" value="ECO:0007669"/>
    <property type="project" value="InterPro"/>
</dbReference>
<keyword evidence="1" id="KW-0732">Signal</keyword>
<dbReference type="Proteomes" id="UP000694545">
    <property type="component" value="Unplaced"/>
</dbReference>
<evidence type="ECO:0000256" key="1">
    <source>
        <dbReference type="SAM" id="SignalP"/>
    </source>
</evidence>
<dbReference type="InterPro" id="IPR036444">
    <property type="entry name" value="PLipase_A2_dom_sf"/>
</dbReference>
<name>A0A8D2LSY0_VARKO</name>